<organism evidence="2 3">
    <name type="scientific">Microbacterium esteraromaticum</name>
    <dbReference type="NCBI Taxonomy" id="57043"/>
    <lineage>
        <taxon>Bacteria</taxon>
        <taxon>Bacillati</taxon>
        <taxon>Actinomycetota</taxon>
        <taxon>Actinomycetes</taxon>
        <taxon>Micrococcales</taxon>
        <taxon>Microbacteriaceae</taxon>
        <taxon>Microbacterium</taxon>
    </lineage>
</organism>
<keyword evidence="1" id="KW-1133">Transmembrane helix</keyword>
<dbReference type="RefSeq" id="WP_179206778.1">
    <property type="nucleotide sequence ID" value="NZ_FUKO01000030.1"/>
</dbReference>
<sequence>MENPALYIILVVSLPALLVGVLTTLNAKKTNASWRARREARAHAKVAGQ</sequence>
<keyword evidence="1" id="KW-0472">Membrane</keyword>
<name>A0A1R4KDS2_9MICO</name>
<keyword evidence="1" id="KW-0812">Transmembrane</keyword>
<gene>
    <name evidence="2" type="ORF">FM104_12015</name>
</gene>
<feature type="transmembrane region" description="Helical" evidence="1">
    <location>
        <begin position="6"/>
        <end position="27"/>
    </location>
</feature>
<dbReference type="EMBL" id="FUKO01000030">
    <property type="protein sequence ID" value="SJN42521.1"/>
    <property type="molecule type" value="Genomic_DNA"/>
</dbReference>
<dbReference type="AlphaFoldDB" id="A0A1R4KDS2"/>
<evidence type="ECO:0000313" key="2">
    <source>
        <dbReference type="EMBL" id="SJN42521.1"/>
    </source>
</evidence>
<proteinExistence type="predicted"/>
<accession>A0A1R4KDS2</accession>
<evidence type="ECO:0000313" key="3">
    <source>
        <dbReference type="Proteomes" id="UP000196320"/>
    </source>
</evidence>
<evidence type="ECO:0000256" key="1">
    <source>
        <dbReference type="SAM" id="Phobius"/>
    </source>
</evidence>
<keyword evidence="3" id="KW-1185">Reference proteome</keyword>
<reference evidence="2 3" key="1">
    <citation type="submission" date="2017-02" db="EMBL/GenBank/DDBJ databases">
        <authorList>
            <person name="Peterson S.W."/>
        </authorList>
    </citation>
    <scope>NUCLEOTIDE SEQUENCE [LARGE SCALE GENOMIC DNA]</scope>
    <source>
        <strain evidence="2 3">B Mb 05.01</strain>
    </source>
</reference>
<dbReference type="Proteomes" id="UP000196320">
    <property type="component" value="Unassembled WGS sequence"/>
</dbReference>
<protein>
    <submittedName>
        <fullName evidence="2">Uncharacterized protein</fullName>
    </submittedName>
</protein>